<proteinExistence type="predicted"/>
<evidence type="ECO:0000313" key="1">
    <source>
        <dbReference type="EMBL" id="ORX42858.1"/>
    </source>
</evidence>
<dbReference type="Proteomes" id="UP000193719">
    <property type="component" value="Unassembled WGS sequence"/>
</dbReference>
<reference evidence="1 2" key="1">
    <citation type="submission" date="2016-08" db="EMBL/GenBank/DDBJ databases">
        <title>Genomes of anaerobic fungi encode conserved fungal cellulosomes for biomass hydrolysis.</title>
        <authorList>
            <consortium name="DOE Joint Genome Institute"/>
            <person name="Haitjema C.H."/>
            <person name="Gilmore S.P."/>
            <person name="Henske J.K."/>
            <person name="Solomon K.V."/>
            <person name="De Groot R."/>
            <person name="Kuo A."/>
            <person name="Mondo S.J."/>
            <person name="Salamov A.A."/>
            <person name="Labutti K."/>
            <person name="Zhao Z."/>
            <person name="Chiniquy J."/>
            <person name="Barry K."/>
            <person name="Brewer H.M."/>
            <person name="Purvine S.O."/>
            <person name="Wright A.T."/>
            <person name="Boxma B."/>
            <person name="Van Alen T."/>
            <person name="Hackstein J.H."/>
            <person name="Baker S.E."/>
            <person name="Grigoriev I.V."/>
            <person name="O'Malley M.A."/>
        </authorList>
    </citation>
    <scope>NUCLEOTIDE SEQUENCE [LARGE SCALE GENOMIC DNA]</scope>
    <source>
        <strain evidence="2">finn</strain>
    </source>
</reference>
<gene>
    <name evidence="1" type="ORF">BCR36DRAFT_305694</name>
</gene>
<keyword evidence="2" id="KW-1185">Reference proteome</keyword>
<sequence>NLIIFKIKKMEDLTNYYINIINKIIKKATKVFNENYNLNISEDNILKDLIKEKDDVKDLTEDIEKLTVQHHCIATKKDNTKCTKKCVAGHAYCGIHSYYEGKFPFNEHIANVTKQFQYNQTLCSISLGNDWIIHEIHKETSRWPKEIINDDEDNSLSSYILFFPEFTDGLGAGILVIQRTSPNKKESYFMATHYVEVNKYIESLRPPLYAKIYLKSIEFIKENKDLYNKIKEFLEAYGIPYRIKKFDTLSPDNPLIMYNRIINIIIAHRNIMYFNYEHYINFKLE</sequence>
<protein>
    <submittedName>
        <fullName evidence="1">Uncharacterized protein</fullName>
    </submittedName>
</protein>
<evidence type="ECO:0000313" key="2">
    <source>
        <dbReference type="Proteomes" id="UP000193719"/>
    </source>
</evidence>
<accession>A0A1Y1UXB1</accession>
<dbReference type="EMBL" id="MCFH01000059">
    <property type="protein sequence ID" value="ORX42858.1"/>
    <property type="molecule type" value="Genomic_DNA"/>
</dbReference>
<dbReference type="AlphaFoldDB" id="A0A1Y1UXB1"/>
<reference evidence="1 2" key="2">
    <citation type="submission" date="2016-08" db="EMBL/GenBank/DDBJ databases">
        <title>Pervasive Adenine N6-methylation of Active Genes in Fungi.</title>
        <authorList>
            <consortium name="DOE Joint Genome Institute"/>
            <person name="Mondo S.J."/>
            <person name="Dannebaum R.O."/>
            <person name="Kuo R.C."/>
            <person name="Labutti K."/>
            <person name="Haridas S."/>
            <person name="Kuo A."/>
            <person name="Salamov A."/>
            <person name="Ahrendt S.R."/>
            <person name="Lipzen A."/>
            <person name="Sullivan W."/>
            <person name="Andreopoulos W.B."/>
            <person name="Clum A."/>
            <person name="Lindquist E."/>
            <person name="Daum C."/>
            <person name="Ramamoorthy G.K."/>
            <person name="Gryganskyi A."/>
            <person name="Culley D."/>
            <person name="Magnuson J.K."/>
            <person name="James T.Y."/>
            <person name="O'Malley M.A."/>
            <person name="Stajich J.E."/>
            <person name="Spatafora J.W."/>
            <person name="Visel A."/>
            <person name="Grigoriev I.V."/>
        </authorList>
    </citation>
    <scope>NUCLEOTIDE SEQUENCE [LARGE SCALE GENOMIC DNA]</scope>
    <source>
        <strain evidence="2">finn</strain>
    </source>
</reference>
<feature type="non-terminal residue" evidence="1">
    <location>
        <position position="1"/>
    </location>
</feature>
<name>A0A1Y1UXB1_9FUNG</name>
<organism evidence="1 2">
    <name type="scientific">Piromyces finnis</name>
    <dbReference type="NCBI Taxonomy" id="1754191"/>
    <lineage>
        <taxon>Eukaryota</taxon>
        <taxon>Fungi</taxon>
        <taxon>Fungi incertae sedis</taxon>
        <taxon>Chytridiomycota</taxon>
        <taxon>Chytridiomycota incertae sedis</taxon>
        <taxon>Neocallimastigomycetes</taxon>
        <taxon>Neocallimastigales</taxon>
        <taxon>Neocallimastigaceae</taxon>
        <taxon>Piromyces</taxon>
    </lineage>
</organism>
<comment type="caution">
    <text evidence="1">The sequence shown here is derived from an EMBL/GenBank/DDBJ whole genome shotgun (WGS) entry which is preliminary data.</text>
</comment>